<keyword evidence="1" id="KW-0732">Signal</keyword>
<dbReference type="SUPFAM" id="SSF56219">
    <property type="entry name" value="DNase I-like"/>
    <property type="match status" value="1"/>
</dbReference>
<dbReference type="Pfam" id="PF03372">
    <property type="entry name" value="Exo_endo_phos"/>
    <property type="match status" value="1"/>
</dbReference>
<dbReference type="EMBL" id="AB839664">
    <property type="protein sequence ID" value="BAO74029.1"/>
    <property type="molecule type" value="Genomic_DNA"/>
</dbReference>
<gene>
    <name evidence="3" type="primary">cdt-VB</name>
</gene>
<reference evidence="3" key="1">
    <citation type="journal article" date="2013" name="BMC Microbiol.">
        <title>Molecular characterization of cytolethal distending toxin gene-positive Escherichia coli from healthy cattle and swine in Nara, Japan.</title>
        <authorList>
            <person name="Hinenoya A."/>
            <person name="Shima K."/>
            <person name="Asakura M."/>
            <person name="Nishimura K."/>
            <person name="Tsukamoto T."/>
            <person name="Ooka T."/>
            <person name="Hayashi T."/>
            <person name="Ramamurthy T."/>
            <person name="Faruque S.M."/>
            <person name="Yamasaki S."/>
        </authorList>
    </citation>
    <scope>NUCLEOTIDE SEQUENCE</scope>
    <source>
        <strain evidence="3">B55</strain>
        <strain evidence="4">B68</strain>
    </source>
</reference>
<dbReference type="EMBL" id="AB839660">
    <property type="protein sequence ID" value="BAO74017.1"/>
    <property type="molecule type" value="Genomic_DNA"/>
</dbReference>
<dbReference type="InterPro" id="IPR005135">
    <property type="entry name" value="Endo/exonuclease/phosphatase"/>
</dbReference>
<protein>
    <submittedName>
        <fullName evidence="3">Cytolethal distending toxin-V B subunit</fullName>
    </submittedName>
</protein>
<dbReference type="NCBIfam" id="NF011787">
    <property type="entry name" value="PRK15251.1"/>
    <property type="match status" value="1"/>
</dbReference>
<feature type="domain" description="Endonuclease/exonuclease/phosphatase" evidence="2">
    <location>
        <begin position="26"/>
        <end position="261"/>
    </location>
</feature>
<evidence type="ECO:0000259" key="2">
    <source>
        <dbReference type="Pfam" id="PF03372"/>
    </source>
</evidence>
<evidence type="ECO:0000313" key="4">
    <source>
        <dbReference type="EMBL" id="BAO74029.1"/>
    </source>
</evidence>
<dbReference type="CDD" id="cd09081">
    <property type="entry name" value="CdtB"/>
    <property type="match status" value="1"/>
</dbReference>
<proteinExistence type="predicted"/>
<dbReference type="AlphaFoldDB" id="A0A024FC02"/>
<name>A0A024FC02_ECOLX</name>
<evidence type="ECO:0000313" key="3">
    <source>
        <dbReference type="EMBL" id="BAO74017.1"/>
    </source>
</evidence>
<sequence>MKKYIISLIVFLSFYAQADLTDFRVATWNLQGSSATTESKWNINVRQLISGENAVDILAVQEAGSPPSTAVDTGRVIPSPGIPVRELIWNLSTNSRPQQVYIYFSAVDALGGRVNLALVSNRQADEVFVLSPVRQGGRPLLGIRIGNDAFFTAHAIATRNNDAPTLVEEVYSFFRDSRDPVHQAINWMILGDFNREPDDLEVNLTVPVRNASEIIFPAAPTQTSQRTLDYAVAGNAVAFRPFQLQAGIVYGARRTQMSSDHYPVGVSRR</sequence>
<feature type="signal peptide" evidence="1">
    <location>
        <begin position="1"/>
        <end position="18"/>
    </location>
</feature>
<dbReference type="RefSeq" id="WP_089559295.1">
    <property type="nucleotide sequence ID" value="NZ_CAJGFL010000009.1"/>
</dbReference>
<evidence type="ECO:0000256" key="1">
    <source>
        <dbReference type="SAM" id="SignalP"/>
    </source>
</evidence>
<dbReference type="PIRSF" id="PIRSF018539">
    <property type="entry name" value="CDT_B"/>
    <property type="match status" value="1"/>
</dbReference>
<dbReference type="InterPro" id="IPR036691">
    <property type="entry name" value="Endo/exonu/phosph_ase_sf"/>
</dbReference>
<dbReference type="InterPro" id="IPR003539">
    <property type="entry name" value="CD_toxinB"/>
</dbReference>
<dbReference type="GO" id="GO:0003824">
    <property type="term" value="F:catalytic activity"/>
    <property type="evidence" value="ECO:0007669"/>
    <property type="project" value="InterPro"/>
</dbReference>
<feature type="chain" id="PRO_5007368373" evidence="1">
    <location>
        <begin position="19"/>
        <end position="269"/>
    </location>
</feature>
<organism evidence="3">
    <name type="scientific">Escherichia coli</name>
    <dbReference type="NCBI Taxonomy" id="562"/>
    <lineage>
        <taxon>Bacteria</taxon>
        <taxon>Pseudomonadati</taxon>
        <taxon>Pseudomonadota</taxon>
        <taxon>Gammaproteobacteria</taxon>
        <taxon>Enterobacterales</taxon>
        <taxon>Enterobacteriaceae</taxon>
        <taxon>Escherichia</taxon>
    </lineage>
</organism>
<dbReference type="PRINTS" id="PR01388">
    <property type="entry name" value="CDTOXINB"/>
</dbReference>
<dbReference type="Gene3D" id="3.60.10.10">
    <property type="entry name" value="Endonuclease/exonuclease/phosphatase"/>
    <property type="match status" value="1"/>
</dbReference>
<accession>A0A024FC02</accession>